<sequence>MNLFFDCEFTSLPHDCQESSALVSIGIIADDGRTFYVENADMQEELCDGFVRHQVLPLLTSGDMCMPYSQIAQRMKDWIEVFEDETTMLTDEPHIHWPAVLDLFNTYGWPKNLIREPVKILFEFERQQSYFLANLQRAFVTLKLREHHALDNAKARRFAYNAVTAR</sequence>
<name>A0A1J5R247_9ZZZZ</name>
<organism evidence="1">
    <name type="scientific">mine drainage metagenome</name>
    <dbReference type="NCBI Taxonomy" id="410659"/>
    <lineage>
        <taxon>unclassified sequences</taxon>
        <taxon>metagenomes</taxon>
        <taxon>ecological metagenomes</taxon>
    </lineage>
</organism>
<evidence type="ECO:0000313" key="1">
    <source>
        <dbReference type="EMBL" id="OIQ89554.1"/>
    </source>
</evidence>
<dbReference type="GO" id="GO:0003676">
    <property type="term" value="F:nucleic acid binding"/>
    <property type="evidence" value="ECO:0007669"/>
    <property type="project" value="InterPro"/>
</dbReference>
<gene>
    <name evidence="1" type="ORF">GALL_285300</name>
</gene>
<reference evidence="1" key="1">
    <citation type="submission" date="2016-10" db="EMBL/GenBank/DDBJ databases">
        <title>Sequence of Gallionella enrichment culture.</title>
        <authorList>
            <person name="Poehlein A."/>
            <person name="Muehling M."/>
            <person name="Daniel R."/>
        </authorList>
    </citation>
    <scope>NUCLEOTIDE SEQUENCE</scope>
</reference>
<dbReference type="Gene3D" id="3.30.420.10">
    <property type="entry name" value="Ribonuclease H-like superfamily/Ribonuclease H"/>
    <property type="match status" value="1"/>
</dbReference>
<dbReference type="AlphaFoldDB" id="A0A1J5R247"/>
<comment type="caution">
    <text evidence="1">The sequence shown here is derived from an EMBL/GenBank/DDBJ whole genome shotgun (WGS) entry which is preliminary data.</text>
</comment>
<accession>A0A1J5R247</accession>
<proteinExistence type="predicted"/>
<dbReference type="EMBL" id="MLJW01000325">
    <property type="protein sequence ID" value="OIQ89554.1"/>
    <property type="molecule type" value="Genomic_DNA"/>
</dbReference>
<protein>
    <submittedName>
        <fullName evidence="1">3'-5' exoribonuclease</fullName>
    </submittedName>
</protein>
<dbReference type="InterPro" id="IPR036397">
    <property type="entry name" value="RNaseH_sf"/>
</dbReference>